<dbReference type="CDD" id="cd02440">
    <property type="entry name" value="AdoMet_MTases"/>
    <property type="match status" value="1"/>
</dbReference>
<evidence type="ECO:0000256" key="3">
    <source>
        <dbReference type="ARBA" id="ARBA00022490"/>
    </source>
</evidence>
<dbReference type="EMBL" id="CP136600">
    <property type="protein sequence ID" value="WOH37797.1"/>
    <property type="molecule type" value="Genomic_DNA"/>
</dbReference>
<comment type="catalytic activity">
    <reaction evidence="7">
        <text>[protein]-L-isoaspartate + S-adenosyl-L-methionine = [protein]-L-isoaspartate alpha-methyl ester + S-adenosyl-L-homocysteine</text>
        <dbReference type="Rhea" id="RHEA:12705"/>
        <dbReference type="Rhea" id="RHEA-COMP:12143"/>
        <dbReference type="Rhea" id="RHEA-COMP:12144"/>
        <dbReference type="ChEBI" id="CHEBI:57856"/>
        <dbReference type="ChEBI" id="CHEBI:59789"/>
        <dbReference type="ChEBI" id="CHEBI:90596"/>
        <dbReference type="ChEBI" id="CHEBI:90598"/>
        <dbReference type="EC" id="2.1.1.77"/>
    </reaction>
</comment>
<dbReference type="GO" id="GO:0032259">
    <property type="term" value="P:methylation"/>
    <property type="evidence" value="ECO:0007669"/>
    <property type="project" value="UniProtKB-KW"/>
</dbReference>
<comment type="subcellular location">
    <subcellularLocation>
        <location evidence="1 7">Cytoplasm</location>
    </subcellularLocation>
</comment>
<dbReference type="RefSeq" id="WP_348396575.1">
    <property type="nucleotide sequence ID" value="NZ_CP136600.1"/>
</dbReference>
<feature type="active site" evidence="7">
    <location>
        <position position="93"/>
    </location>
</feature>
<feature type="chain" id="PRO_5045545050" description="Protein-L-isoaspartate O-methyltransferase" evidence="8">
    <location>
        <begin position="21"/>
        <end position="245"/>
    </location>
</feature>
<keyword evidence="8" id="KW-0732">Signal</keyword>
<comment type="function">
    <text evidence="7">Catalyzes the methyl esterification of L-isoaspartyl residues in peptides and proteins that result from spontaneous decomposition of normal L-aspartyl and L-asparaginyl residues. It plays a role in the repair and/or degradation of damaged proteins.</text>
</comment>
<keyword evidence="6 7" id="KW-0949">S-adenosyl-L-methionine</keyword>
<feature type="signal peptide" evidence="8">
    <location>
        <begin position="1"/>
        <end position="20"/>
    </location>
</feature>
<dbReference type="NCBIfam" id="NF001453">
    <property type="entry name" value="PRK00312.1"/>
    <property type="match status" value="1"/>
</dbReference>
<dbReference type="PANTHER" id="PTHR11579:SF0">
    <property type="entry name" value="PROTEIN-L-ISOASPARTATE(D-ASPARTATE) O-METHYLTRANSFERASE"/>
    <property type="match status" value="1"/>
</dbReference>
<dbReference type="InterPro" id="IPR000682">
    <property type="entry name" value="PCMT"/>
</dbReference>
<keyword evidence="4 7" id="KW-0489">Methyltransferase</keyword>
<gene>
    <name evidence="7" type="primary">pcm</name>
    <name evidence="9" type="ORF">RI844_00745</name>
</gene>
<evidence type="ECO:0000256" key="4">
    <source>
        <dbReference type="ARBA" id="ARBA00022603"/>
    </source>
</evidence>
<evidence type="ECO:0000256" key="1">
    <source>
        <dbReference type="ARBA" id="ARBA00004496"/>
    </source>
</evidence>
<dbReference type="GO" id="GO:0004719">
    <property type="term" value="F:protein-L-isoaspartate (D-aspartate) O-methyltransferase activity"/>
    <property type="evidence" value="ECO:0007669"/>
    <property type="project" value="UniProtKB-EC"/>
</dbReference>
<sequence length="245" mass="27445">MNPLCVLAMIVVSFPASVFANHQYPEATQFQQQRNAMVDTLSQKYRGLGLAVEDMRVLNAMRKVPRHRFMPKDQHKNAYRDSPVKIGYGQTISQPYIVALMSQLAEVESGMSVLEIGTGSGYQAAILFELTSQVYTMEIISPLAKRTQETFQTLGLLKIKHQHGDGYYGWPGELKFDRIMVTAAAAHIPPPLLKQLKPNGRMVIPVGPVWGNQQLLLIEKDLHGKSTTRSILPVRFVPLTGRVFK</sequence>
<evidence type="ECO:0000256" key="7">
    <source>
        <dbReference type="HAMAP-Rule" id="MF_00090"/>
    </source>
</evidence>
<name>A0ABZ0GPD4_9GAMM</name>
<dbReference type="Gene3D" id="3.40.50.150">
    <property type="entry name" value="Vaccinia Virus protein VP39"/>
    <property type="match status" value="1"/>
</dbReference>
<evidence type="ECO:0000313" key="10">
    <source>
        <dbReference type="Proteomes" id="UP001301442"/>
    </source>
</evidence>
<dbReference type="HAMAP" id="MF_00090">
    <property type="entry name" value="PIMT"/>
    <property type="match status" value="1"/>
</dbReference>
<organism evidence="9 10">
    <name type="scientific">Thalassotalea fonticola</name>
    <dbReference type="NCBI Taxonomy" id="3065649"/>
    <lineage>
        <taxon>Bacteria</taxon>
        <taxon>Pseudomonadati</taxon>
        <taxon>Pseudomonadota</taxon>
        <taxon>Gammaproteobacteria</taxon>
        <taxon>Alteromonadales</taxon>
        <taxon>Colwelliaceae</taxon>
        <taxon>Thalassotalea</taxon>
    </lineage>
</organism>
<keyword evidence="5 7" id="KW-0808">Transferase</keyword>
<protein>
    <recommendedName>
        <fullName evidence="7">Protein-L-isoaspartate O-methyltransferase</fullName>
        <ecNumber evidence="7">2.1.1.77</ecNumber>
    </recommendedName>
    <alternativeName>
        <fullName evidence="7">L-isoaspartyl protein carboxyl methyltransferase</fullName>
    </alternativeName>
    <alternativeName>
        <fullName evidence="7">Protein L-isoaspartyl methyltransferase</fullName>
    </alternativeName>
    <alternativeName>
        <fullName evidence="7">Protein-beta-aspartate methyltransferase</fullName>
        <shortName evidence="7">PIMT</shortName>
    </alternativeName>
</protein>
<dbReference type="PANTHER" id="PTHR11579">
    <property type="entry name" value="PROTEIN-L-ISOASPARTATE O-METHYLTRANSFERASE"/>
    <property type="match status" value="1"/>
</dbReference>
<evidence type="ECO:0000256" key="8">
    <source>
        <dbReference type="SAM" id="SignalP"/>
    </source>
</evidence>
<proteinExistence type="inferred from homology"/>
<evidence type="ECO:0000256" key="5">
    <source>
        <dbReference type="ARBA" id="ARBA00022679"/>
    </source>
</evidence>
<dbReference type="SUPFAM" id="SSF53335">
    <property type="entry name" value="S-adenosyl-L-methionine-dependent methyltransferases"/>
    <property type="match status" value="1"/>
</dbReference>
<evidence type="ECO:0000256" key="2">
    <source>
        <dbReference type="ARBA" id="ARBA00005369"/>
    </source>
</evidence>
<dbReference type="Proteomes" id="UP001301442">
    <property type="component" value="Chromosome"/>
</dbReference>
<reference evidence="9 10" key="1">
    <citation type="submission" date="2023-09" db="EMBL/GenBank/DDBJ databases">
        <authorList>
            <person name="Qi X."/>
        </authorList>
    </citation>
    <scope>NUCLEOTIDE SEQUENCE [LARGE SCALE GENOMIC DNA]</scope>
    <source>
        <strain evidence="9 10">S1-1</strain>
    </source>
</reference>
<comment type="similarity">
    <text evidence="2 7">Belongs to the methyltransferase superfamily. L-isoaspartyl/D-aspartyl protein methyltransferase family.</text>
</comment>
<evidence type="ECO:0000313" key="9">
    <source>
        <dbReference type="EMBL" id="WOH37797.1"/>
    </source>
</evidence>
<evidence type="ECO:0000256" key="6">
    <source>
        <dbReference type="ARBA" id="ARBA00022691"/>
    </source>
</evidence>
<dbReference type="InterPro" id="IPR029063">
    <property type="entry name" value="SAM-dependent_MTases_sf"/>
</dbReference>
<dbReference type="EC" id="2.1.1.77" evidence="7"/>
<dbReference type="Pfam" id="PF01135">
    <property type="entry name" value="PCMT"/>
    <property type="match status" value="1"/>
</dbReference>
<keyword evidence="3 7" id="KW-0963">Cytoplasm</keyword>
<dbReference type="NCBIfam" id="TIGR00080">
    <property type="entry name" value="pimt"/>
    <property type="match status" value="1"/>
</dbReference>
<accession>A0ABZ0GPD4</accession>
<keyword evidence="10" id="KW-1185">Reference proteome</keyword>